<dbReference type="EMBL" id="JAEFCI010003810">
    <property type="protein sequence ID" value="KAG5461331.1"/>
    <property type="molecule type" value="Genomic_DNA"/>
</dbReference>
<dbReference type="InterPro" id="IPR050626">
    <property type="entry name" value="Peptidase_M16"/>
</dbReference>
<reference evidence="9 10" key="1">
    <citation type="journal article" name="Sci. Rep.">
        <title>Genome-scale phylogenetic analyses confirm Olpidium as the closest living zoosporic fungus to the non-flagellated, terrestrial fungi.</title>
        <authorList>
            <person name="Chang Y."/>
            <person name="Rochon D."/>
            <person name="Sekimoto S."/>
            <person name="Wang Y."/>
            <person name="Chovatia M."/>
            <person name="Sandor L."/>
            <person name="Salamov A."/>
            <person name="Grigoriev I.V."/>
            <person name="Stajich J.E."/>
            <person name="Spatafora J.W."/>
        </authorList>
    </citation>
    <scope>NUCLEOTIDE SEQUENCE [LARGE SCALE GENOMIC DNA]</scope>
    <source>
        <strain evidence="9">S191</strain>
    </source>
</reference>
<sequence length="321" mass="34289">MPPPPVRFALLLPAAGRNRSPLPPPPPQQPSPCASPSRPRLLPRPSAPSPRRRPFSFAPVSAGGALASVSAGGARRTSAAQTPAAPRHGPAARAFAAVAARRPPLARVQSARPAGSAAAGTAEARAAAAAAPCTTPSPFPWARSLATSAGSEVEWRSSDPASPHRYKYFDGVRKPDADDRGYRVLLLANKLQALVISDPAADKAAASLNVKVGQLSDPPELQGLAHFCEHLLFMVRSPAVLPSHEKIVRFSADFDPIPPFLPIPVSRLRALTSTQTRTNTLRCVREVTGGPRVVPLQVLEFDLRRRFALFRPLIRLRPRIL</sequence>
<dbReference type="OrthoDB" id="952271at2759"/>
<dbReference type="GO" id="GO:0051603">
    <property type="term" value="P:proteolysis involved in protein catabolic process"/>
    <property type="evidence" value="ECO:0007669"/>
    <property type="project" value="TreeGrafter"/>
</dbReference>
<evidence type="ECO:0000259" key="8">
    <source>
        <dbReference type="Pfam" id="PF00675"/>
    </source>
</evidence>
<protein>
    <recommendedName>
        <fullName evidence="8">Peptidase M16 N-terminal domain-containing protein</fullName>
    </recommendedName>
</protein>
<evidence type="ECO:0000256" key="1">
    <source>
        <dbReference type="ARBA" id="ARBA00007261"/>
    </source>
</evidence>
<evidence type="ECO:0000256" key="3">
    <source>
        <dbReference type="ARBA" id="ARBA00022723"/>
    </source>
</evidence>
<gene>
    <name evidence="9" type="ORF">BJ554DRAFT_6492</name>
</gene>
<keyword evidence="5" id="KW-0862">Zinc</keyword>
<dbReference type="PANTHER" id="PTHR43690">
    <property type="entry name" value="NARDILYSIN"/>
    <property type="match status" value="1"/>
</dbReference>
<feature type="region of interest" description="Disordered" evidence="7">
    <location>
        <begin position="13"/>
        <end position="91"/>
    </location>
</feature>
<dbReference type="GO" id="GO:0005829">
    <property type="term" value="C:cytosol"/>
    <property type="evidence" value="ECO:0007669"/>
    <property type="project" value="TreeGrafter"/>
</dbReference>
<dbReference type="GO" id="GO:0004222">
    <property type="term" value="F:metalloendopeptidase activity"/>
    <property type="evidence" value="ECO:0007669"/>
    <property type="project" value="TreeGrafter"/>
</dbReference>
<dbReference type="Proteomes" id="UP000673691">
    <property type="component" value="Unassembled WGS sequence"/>
</dbReference>
<keyword evidence="2" id="KW-0645">Protease</keyword>
<evidence type="ECO:0000256" key="6">
    <source>
        <dbReference type="ARBA" id="ARBA00023049"/>
    </source>
</evidence>
<name>A0A8H8DK54_9FUNG</name>
<comment type="caution">
    <text evidence="9">The sequence shown here is derived from an EMBL/GenBank/DDBJ whole genome shotgun (WGS) entry which is preliminary data.</text>
</comment>
<dbReference type="GO" id="GO:0005739">
    <property type="term" value="C:mitochondrion"/>
    <property type="evidence" value="ECO:0007669"/>
    <property type="project" value="TreeGrafter"/>
</dbReference>
<feature type="compositionally biased region" description="Low complexity" evidence="7">
    <location>
        <begin position="55"/>
        <end position="74"/>
    </location>
</feature>
<evidence type="ECO:0000256" key="2">
    <source>
        <dbReference type="ARBA" id="ARBA00022670"/>
    </source>
</evidence>
<evidence type="ECO:0000313" key="9">
    <source>
        <dbReference type="EMBL" id="KAG5461331.1"/>
    </source>
</evidence>
<feature type="domain" description="Peptidase M16 N-terminal" evidence="8">
    <location>
        <begin position="194"/>
        <end position="234"/>
    </location>
</feature>
<dbReference type="GO" id="GO:0046872">
    <property type="term" value="F:metal ion binding"/>
    <property type="evidence" value="ECO:0007669"/>
    <property type="project" value="UniProtKB-KW"/>
</dbReference>
<organism evidence="9 10">
    <name type="scientific">Olpidium bornovanus</name>
    <dbReference type="NCBI Taxonomy" id="278681"/>
    <lineage>
        <taxon>Eukaryota</taxon>
        <taxon>Fungi</taxon>
        <taxon>Fungi incertae sedis</taxon>
        <taxon>Olpidiomycota</taxon>
        <taxon>Olpidiomycotina</taxon>
        <taxon>Olpidiomycetes</taxon>
        <taxon>Olpidiales</taxon>
        <taxon>Olpidiaceae</taxon>
        <taxon>Olpidium</taxon>
    </lineage>
</organism>
<dbReference type="PANTHER" id="PTHR43690:SF18">
    <property type="entry name" value="INSULIN-DEGRADING ENZYME-RELATED"/>
    <property type="match status" value="1"/>
</dbReference>
<dbReference type="InterPro" id="IPR011249">
    <property type="entry name" value="Metalloenz_LuxS/M16"/>
</dbReference>
<dbReference type="Pfam" id="PF00675">
    <property type="entry name" value="Peptidase_M16"/>
    <property type="match status" value="1"/>
</dbReference>
<dbReference type="SUPFAM" id="SSF63411">
    <property type="entry name" value="LuxS/MPP-like metallohydrolase"/>
    <property type="match status" value="1"/>
</dbReference>
<keyword evidence="6" id="KW-0482">Metalloprotease</keyword>
<proteinExistence type="inferred from homology"/>
<feature type="compositionally biased region" description="Low complexity" evidence="7">
    <location>
        <begin position="31"/>
        <end position="44"/>
    </location>
</feature>
<comment type="similarity">
    <text evidence="1">Belongs to the peptidase M16 family.</text>
</comment>
<keyword evidence="4" id="KW-0378">Hydrolase</keyword>
<evidence type="ECO:0000313" key="10">
    <source>
        <dbReference type="Proteomes" id="UP000673691"/>
    </source>
</evidence>
<evidence type="ECO:0000256" key="5">
    <source>
        <dbReference type="ARBA" id="ARBA00022833"/>
    </source>
</evidence>
<accession>A0A8H8DK54</accession>
<dbReference type="InterPro" id="IPR011765">
    <property type="entry name" value="Pept_M16_N"/>
</dbReference>
<evidence type="ECO:0000256" key="7">
    <source>
        <dbReference type="SAM" id="MobiDB-lite"/>
    </source>
</evidence>
<keyword evidence="10" id="KW-1185">Reference proteome</keyword>
<dbReference type="AlphaFoldDB" id="A0A8H8DK54"/>
<dbReference type="Gene3D" id="3.30.830.10">
    <property type="entry name" value="Metalloenzyme, LuxS/M16 peptidase-like"/>
    <property type="match status" value="1"/>
</dbReference>
<feature type="compositionally biased region" description="Pro residues" evidence="7">
    <location>
        <begin position="21"/>
        <end position="30"/>
    </location>
</feature>
<keyword evidence="3" id="KW-0479">Metal-binding</keyword>
<evidence type="ECO:0000256" key="4">
    <source>
        <dbReference type="ARBA" id="ARBA00022801"/>
    </source>
</evidence>
<dbReference type="GO" id="GO:0043171">
    <property type="term" value="P:peptide catabolic process"/>
    <property type="evidence" value="ECO:0007669"/>
    <property type="project" value="TreeGrafter"/>
</dbReference>